<organism evidence="5 6">
    <name type="scientific">Kribbella steppae</name>
    <dbReference type="NCBI Taxonomy" id="2512223"/>
    <lineage>
        <taxon>Bacteria</taxon>
        <taxon>Bacillati</taxon>
        <taxon>Actinomycetota</taxon>
        <taxon>Actinomycetes</taxon>
        <taxon>Propionibacteriales</taxon>
        <taxon>Kribbellaceae</taxon>
        <taxon>Kribbella</taxon>
    </lineage>
</organism>
<dbReference type="InterPro" id="IPR051448">
    <property type="entry name" value="CdaR-like_regulators"/>
</dbReference>
<proteinExistence type="inferred from homology"/>
<evidence type="ECO:0000313" key="5">
    <source>
        <dbReference type="EMBL" id="TCO28068.1"/>
    </source>
</evidence>
<dbReference type="Pfam" id="PF17853">
    <property type="entry name" value="GGDEF_2"/>
    <property type="match status" value="1"/>
</dbReference>
<feature type="domain" description="PucR C-terminal helix-turn-helix" evidence="2">
    <location>
        <begin position="356"/>
        <end position="414"/>
    </location>
</feature>
<evidence type="ECO:0000313" key="6">
    <source>
        <dbReference type="Proteomes" id="UP000294508"/>
    </source>
</evidence>
<dbReference type="GO" id="GO:0003677">
    <property type="term" value="F:DNA binding"/>
    <property type="evidence" value="ECO:0007669"/>
    <property type="project" value="UniProtKB-KW"/>
</dbReference>
<keyword evidence="6" id="KW-1185">Reference proteome</keyword>
<dbReference type="InterPro" id="IPR025751">
    <property type="entry name" value="RsbRD_N_dom"/>
</dbReference>
<protein>
    <submittedName>
        <fullName evidence="5">DNA-binding PucR family transcriptional regulator</fullName>
    </submittedName>
</protein>
<dbReference type="Proteomes" id="UP000294508">
    <property type="component" value="Unassembled WGS sequence"/>
</dbReference>
<dbReference type="InterPro" id="IPR041522">
    <property type="entry name" value="CdaR_GGDEF"/>
</dbReference>
<gene>
    <name evidence="5" type="ORF">EV652_10650</name>
</gene>
<comment type="caution">
    <text evidence="5">The sequence shown here is derived from an EMBL/GenBank/DDBJ whole genome shotgun (WGS) entry which is preliminary data.</text>
</comment>
<dbReference type="Pfam" id="PF14361">
    <property type="entry name" value="RsbRD_N"/>
    <property type="match status" value="1"/>
</dbReference>
<dbReference type="PANTHER" id="PTHR33744">
    <property type="entry name" value="CARBOHYDRATE DIACID REGULATOR"/>
    <property type="match status" value="1"/>
</dbReference>
<sequence length="419" mass="45672">MACRPTWTARECDREQRPGAYAPRVSTERVRSASGPEIEDLVGRLRARADELIEAMAARIEHEIDFYRSGGLVRPDALRASCRANLEFMLESLVSDGSDPVSARETGRLRAEQGAPLADVMAAYRVGTRSLWDAVLAEAASARIADQVLVLASSRLWQMQSSYTAAMTDSYRDVQSRRLLEQDQQRSALVEALLEGRVSGGGTLWEAVELLRLPHQGPFVVVTAEVPEVGRQALPAVEERLRSVGLASAWRLLPELQVGVVGVPPGRLAALVDLLRRSATGRVGVSPPYDDLDGTGQAVRFARVALSGSTADAPVALFDESPLTMAAVAAPDVMQYVVRKVLGGLDDFPPDDREVLLDTLAAWSTHHGSATETGEYLYCHPNTVRHRLRRIEERTGRSLSDPRSLAELLLALEASRHLG</sequence>
<dbReference type="Pfam" id="PF13556">
    <property type="entry name" value="HTH_30"/>
    <property type="match status" value="1"/>
</dbReference>
<keyword evidence="5" id="KW-0238">DNA-binding</keyword>
<evidence type="ECO:0000259" key="4">
    <source>
        <dbReference type="Pfam" id="PF17853"/>
    </source>
</evidence>
<dbReference type="InterPro" id="IPR025736">
    <property type="entry name" value="PucR_C-HTH_dom"/>
</dbReference>
<evidence type="ECO:0000259" key="2">
    <source>
        <dbReference type="Pfam" id="PF13556"/>
    </source>
</evidence>
<name>A0A4R2HHZ7_9ACTN</name>
<dbReference type="EMBL" id="SLWN01000006">
    <property type="protein sequence ID" value="TCO28068.1"/>
    <property type="molecule type" value="Genomic_DNA"/>
</dbReference>
<reference evidence="5 6" key="1">
    <citation type="journal article" date="2015" name="Stand. Genomic Sci.">
        <title>Genomic Encyclopedia of Bacterial and Archaeal Type Strains, Phase III: the genomes of soil and plant-associated and newly described type strains.</title>
        <authorList>
            <person name="Whitman W.B."/>
            <person name="Woyke T."/>
            <person name="Klenk H.P."/>
            <person name="Zhou Y."/>
            <person name="Lilburn T.G."/>
            <person name="Beck B.J."/>
            <person name="De Vos P."/>
            <person name="Vandamme P."/>
            <person name="Eisen J.A."/>
            <person name="Garrity G."/>
            <person name="Hugenholtz P."/>
            <person name="Kyrpides N.C."/>
        </authorList>
    </citation>
    <scope>NUCLEOTIDE SEQUENCE [LARGE SCALE GENOMIC DNA]</scope>
    <source>
        <strain evidence="5 6">VKM Ac-2572</strain>
    </source>
</reference>
<dbReference type="InterPro" id="IPR042070">
    <property type="entry name" value="PucR_C-HTH_sf"/>
</dbReference>
<dbReference type="AlphaFoldDB" id="A0A4R2HHZ7"/>
<accession>A0A4R2HHZ7</accession>
<evidence type="ECO:0000256" key="1">
    <source>
        <dbReference type="ARBA" id="ARBA00006754"/>
    </source>
</evidence>
<dbReference type="PANTHER" id="PTHR33744:SF1">
    <property type="entry name" value="DNA-BINDING TRANSCRIPTIONAL ACTIVATOR ADER"/>
    <property type="match status" value="1"/>
</dbReference>
<evidence type="ECO:0000259" key="3">
    <source>
        <dbReference type="Pfam" id="PF14361"/>
    </source>
</evidence>
<comment type="similarity">
    <text evidence="1">Belongs to the CdaR family.</text>
</comment>
<dbReference type="Gene3D" id="1.10.10.2840">
    <property type="entry name" value="PucR C-terminal helix-turn-helix domain"/>
    <property type="match status" value="1"/>
</dbReference>
<feature type="domain" description="CdaR GGDEF-like" evidence="4">
    <location>
        <begin position="203"/>
        <end position="306"/>
    </location>
</feature>
<feature type="domain" description="RsbT co-antagonist protein RsbRD N-terminal" evidence="3">
    <location>
        <begin position="50"/>
        <end position="186"/>
    </location>
</feature>